<dbReference type="Proteomes" id="UP000198420">
    <property type="component" value="Unassembled WGS sequence"/>
</dbReference>
<accession>A0A238VMJ6</accession>
<proteinExistence type="predicted"/>
<protein>
    <submittedName>
        <fullName evidence="1">Uncharacterized protein</fullName>
    </submittedName>
</protein>
<dbReference type="AlphaFoldDB" id="A0A238VMJ6"/>
<organism evidence="1 2">
    <name type="scientific">Actinomadura mexicana</name>
    <dbReference type="NCBI Taxonomy" id="134959"/>
    <lineage>
        <taxon>Bacteria</taxon>
        <taxon>Bacillati</taxon>
        <taxon>Actinomycetota</taxon>
        <taxon>Actinomycetes</taxon>
        <taxon>Streptosporangiales</taxon>
        <taxon>Thermomonosporaceae</taxon>
        <taxon>Actinomadura</taxon>
    </lineage>
</organism>
<name>A0A238VMJ6_9ACTN</name>
<dbReference type="EMBL" id="FZNP01000002">
    <property type="protein sequence ID" value="SNR35347.1"/>
    <property type="molecule type" value="Genomic_DNA"/>
</dbReference>
<sequence>MVDSLSRLGVVRIPLVYPDSVPTVLRKLPGGRTLVIDVDPGVIAGDIGQWPEQRIARVRLDQDAGLGRRTESRPRRFSELDAITASEVLADLTELTTA</sequence>
<keyword evidence="2" id="KW-1185">Reference proteome</keyword>
<reference evidence="2" key="1">
    <citation type="submission" date="2017-06" db="EMBL/GenBank/DDBJ databases">
        <authorList>
            <person name="Varghese N."/>
            <person name="Submissions S."/>
        </authorList>
    </citation>
    <scope>NUCLEOTIDE SEQUENCE [LARGE SCALE GENOMIC DNA]</scope>
    <source>
        <strain evidence="2">DSM 44485</strain>
    </source>
</reference>
<gene>
    <name evidence="1" type="ORF">SAMN06265355_10253</name>
</gene>
<evidence type="ECO:0000313" key="1">
    <source>
        <dbReference type="EMBL" id="SNR35347.1"/>
    </source>
</evidence>
<evidence type="ECO:0000313" key="2">
    <source>
        <dbReference type="Proteomes" id="UP000198420"/>
    </source>
</evidence>